<name>A0A919WHI9_9BACI</name>
<keyword evidence="8" id="KW-1185">Reference proteome</keyword>
<evidence type="ECO:0000313" key="7">
    <source>
        <dbReference type="EMBL" id="GIN61884.1"/>
    </source>
</evidence>
<evidence type="ECO:0000256" key="3">
    <source>
        <dbReference type="ARBA" id="ARBA00022692"/>
    </source>
</evidence>
<feature type="transmembrane region" description="Helical" evidence="6">
    <location>
        <begin position="318"/>
        <end position="338"/>
    </location>
</feature>
<keyword evidence="3 6" id="KW-0812">Transmembrane</keyword>
<dbReference type="EMBL" id="BORC01000002">
    <property type="protein sequence ID" value="GIN61884.1"/>
    <property type="molecule type" value="Genomic_DNA"/>
</dbReference>
<organism evidence="7 8">
    <name type="scientific">Robertmurraya siralis</name>
    <dbReference type="NCBI Taxonomy" id="77777"/>
    <lineage>
        <taxon>Bacteria</taxon>
        <taxon>Bacillati</taxon>
        <taxon>Bacillota</taxon>
        <taxon>Bacilli</taxon>
        <taxon>Bacillales</taxon>
        <taxon>Bacillaceae</taxon>
        <taxon>Robertmurraya</taxon>
    </lineage>
</organism>
<dbReference type="Pfam" id="PF01384">
    <property type="entry name" value="PHO4"/>
    <property type="match status" value="1"/>
</dbReference>
<dbReference type="GO" id="GO:0005315">
    <property type="term" value="F:phosphate transmembrane transporter activity"/>
    <property type="evidence" value="ECO:0007669"/>
    <property type="project" value="InterPro"/>
</dbReference>
<dbReference type="PANTHER" id="PTHR11101:SF80">
    <property type="entry name" value="PHOSPHATE TRANSPORTER"/>
    <property type="match status" value="1"/>
</dbReference>
<evidence type="ECO:0000256" key="1">
    <source>
        <dbReference type="ARBA" id="ARBA00004141"/>
    </source>
</evidence>
<accession>A0A919WHI9</accession>
<feature type="transmembrane region" description="Helical" evidence="6">
    <location>
        <begin position="71"/>
        <end position="94"/>
    </location>
</feature>
<dbReference type="Proteomes" id="UP000682111">
    <property type="component" value="Unassembled WGS sequence"/>
</dbReference>
<feature type="transmembrane region" description="Helical" evidence="6">
    <location>
        <begin position="39"/>
        <end position="59"/>
    </location>
</feature>
<dbReference type="GO" id="GO:0016020">
    <property type="term" value="C:membrane"/>
    <property type="evidence" value="ECO:0007669"/>
    <property type="project" value="UniProtKB-SubCell"/>
</dbReference>
<evidence type="ECO:0000256" key="4">
    <source>
        <dbReference type="ARBA" id="ARBA00022989"/>
    </source>
</evidence>
<feature type="transmembrane region" description="Helical" evidence="6">
    <location>
        <begin position="199"/>
        <end position="220"/>
    </location>
</feature>
<evidence type="ECO:0000256" key="6">
    <source>
        <dbReference type="SAM" id="Phobius"/>
    </source>
</evidence>
<keyword evidence="4 6" id="KW-1133">Transmembrane helix</keyword>
<dbReference type="PANTHER" id="PTHR11101">
    <property type="entry name" value="PHOSPHATE TRANSPORTER"/>
    <property type="match status" value="1"/>
</dbReference>
<feature type="transmembrane region" description="Helical" evidence="6">
    <location>
        <begin position="287"/>
        <end position="312"/>
    </location>
</feature>
<dbReference type="InterPro" id="IPR001204">
    <property type="entry name" value="Phos_transporter"/>
</dbReference>
<keyword evidence="2" id="KW-0813">Transport</keyword>
<dbReference type="OrthoDB" id="19855at2"/>
<protein>
    <submittedName>
        <fullName evidence="7">Sulfate permease CysP</fullName>
    </submittedName>
</protein>
<dbReference type="RefSeq" id="WP_137743996.1">
    <property type="nucleotide sequence ID" value="NZ_BORC01000002.1"/>
</dbReference>
<evidence type="ECO:0000313" key="8">
    <source>
        <dbReference type="Proteomes" id="UP000682111"/>
    </source>
</evidence>
<feature type="transmembrane region" description="Helical" evidence="6">
    <location>
        <begin position="123"/>
        <end position="144"/>
    </location>
</feature>
<proteinExistence type="predicted"/>
<reference evidence="7" key="1">
    <citation type="submission" date="2021-03" db="EMBL/GenBank/DDBJ databases">
        <title>Antimicrobial resistance genes in bacteria isolated from Japanese honey, and their potential for conferring macrolide and lincosamide resistance in the American foulbrood pathogen Paenibacillus larvae.</title>
        <authorList>
            <person name="Okamoto M."/>
            <person name="Kumagai M."/>
            <person name="Kanamori H."/>
            <person name="Takamatsu D."/>
        </authorList>
    </citation>
    <scope>NUCLEOTIDE SEQUENCE</scope>
    <source>
        <strain evidence="7">J27TS8</strain>
    </source>
</reference>
<evidence type="ECO:0000256" key="2">
    <source>
        <dbReference type="ARBA" id="ARBA00022448"/>
    </source>
</evidence>
<evidence type="ECO:0000256" key="5">
    <source>
        <dbReference type="ARBA" id="ARBA00023136"/>
    </source>
</evidence>
<keyword evidence="5 6" id="KW-0472">Membrane</keyword>
<gene>
    <name evidence="7" type="primary">cysP</name>
    <name evidence="7" type="ORF">J27TS8_18770</name>
</gene>
<sequence>MVILAILIALFFALNIGASGAAASMGIAYGTGVVKKGMALFLCAIAVFLGAYLGGGEVVKTLGSGIVPEHTFTVSVTILVLLSAALSLFLANILGIPLSTSEVVVGSIVGVGIVYQSLFFDKLAWILLFWVLTPFIAFIMAVVSSMILKIKKIKKWLEKPSISRILPFIVIVMGMFEAFSAGMNNVANAVGPLVGAKILSIQSGIFWGGLFVALGALILGKRVLETNGKKITSIRLEDGCIISGTGASIVMTASLFGIPVPLTQITTSSIIGIGFVKDGINVLKKKIVIQLLTVWVVSPIISLTLSYSLIQIIIEKNFYPIFVLAMALILIVGIVLVMKRKFVSLPTQARKETSLTEKS</sequence>
<dbReference type="GO" id="GO:0035435">
    <property type="term" value="P:phosphate ion transmembrane transport"/>
    <property type="evidence" value="ECO:0007669"/>
    <property type="project" value="TreeGrafter"/>
</dbReference>
<feature type="transmembrane region" description="Helical" evidence="6">
    <location>
        <begin position="165"/>
        <end position="187"/>
    </location>
</feature>
<dbReference type="AlphaFoldDB" id="A0A919WHI9"/>
<comment type="subcellular location">
    <subcellularLocation>
        <location evidence="1">Membrane</location>
        <topology evidence="1">Multi-pass membrane protein</topology>
    </subcellularLocation>
</comment>
<comment type="caution">
    <text evidence="7">The sequence shown here is derived from an EMBL/GenBank/DDBJ whole genome shotgun (WGS) entry which is preliminary data.</text>
</comment>